<name>A0A6M5YHB6_9BACT</name>
<sequence length="222" mass="23638">MPRWLVIGLAVVGLIAAAVLEGVTSGRWRPSEDVRAAAAKLDAVPTAFGDWTSAEVPMNEKVLAVAEATGHVSRMYTHRKNRTQVVVLLLCGESGPIGAHTPEVCYSGNGLSMTGTPQKKAVGLPTGTATYWSVLFDRPPAAPEPPLRVCWAWGTDGNWQASENPRADFALHGALYKLYVQRPEARAPESAPAGTTPDVIAEFLTDFLPEVKKALAAPSAQP</sequence>
<dbReference type="Proteomes" id="UP000503447">
    <property type="component" value="Chromosome"/>
</dbReference>
<evidence type="ECO:0000313" key="3">
    <source>
        <dbReference type="Proteomes" id="UP000503447"/>
    </source>
</evidence>
<keyword evidence="3" id="KW-1185">Reference proteome</keyword>
<organism evidence="2 3">
    <name type="scientific">Frigoriglobus tundricola</name>
    <dbReference type="NCBI Taxonomy" id="2774151"/>
    <lineage>
        <taxon>Bacteria</taxon>
        <taxon>Pseudomonadati</taxon>
        <taxon>Planctomycetota</taxon>
        <taxon>Planctomycetia</taxon>
        <taxon>Gemmatales</taxon>
        <taxon>Gemmataceae</taxon>
        <taxon>Frigoriglobus</taxon>
    </lineage>
</organism>
<feature type="domain" description="Methanolan biosynthesis EpsI" evidence="1">
    <location>
        <begin position="11"/>
        <end position="115"/>
    </location>
</feature>
<evidence type="ECO:0000313" key="2">
    <source>
        <dbReference type="EMBL" id="QJW93358.1"/>
    </source>
</evidence>
<proteinExistence type="predicted"/>
<dbReference type="AlphaFoldDB" id="A0A6M5YHB6"/>
<evidence type="ECO:0000259" key="1">
    <source>
        <dbReference type="Pfam" id="PF11984"/>
    </source>
</evidence>
<dbReference type="KEGG" id="ftj:FTUN_0864"/>
<reference evidence="3" key="1">
    <citation type="submission" date="2020-05" db="EMBL/GenBank/DDBJ databases">
        <title>Frigoriglobus tundricola gen. nov., sp. nov., a psychrotolerant cellulolytic planctomycete of the family Gemmataceae with two divergent copies of 16S rRNA gene.</title>
        <authorList>
            <person name="Kulichevskaya I.S."/>
            <person name="Ivanova A.A."/>
            <person name="Naumoff D.G."/>
            <person name="Beletsky A.V."/>
            <person name="Rijpstra W.I.C."/>
            <person name="Sinninghe Damste J.S."/>
            <person name="Mardanov A.V."/>
            <person name="Ravin N.V."/>
            <person name="Dedysh S.N."/>
        </authorList>
    </citation>
    <scope>NUCLEOTIDE SEQUENCE [LARGE SCALE GENOMIC DNA]</scope>
    <source>
        <strain evidence="3">PL17</strain>
    </source>
</reference>
<dbReference type="RefSeq" id="WP_171469562.1">
    <property type="nucleotide sequence ID" value="NZ_CP053452.2"/>
</dbReference>
<protein>
    <recommendedName>
        <fullName evidence="1">Methanolan biosynthesis EpsI domain-containing protein</fullName>
    </recommendedName>
</protein>
<gene>
    <name evidence="2" type="ORF">FTUN_0864</name>
</gene>
<accession>A0A6M5YHB6</accession>
<dbReference type="InterPro" id="IPR014263">
    <property type="entry name" value="Methanolan_biosynth_EpsI"/>
</dbReference>
<dbReference type="EMBL" id="CP053452">
    <property type="protein sequence ID" value="QJW93358.1"/>
    <property type="molecule type" value="Genomic_DNA"/>
</dbReference>
<dbReference type="Pfam" id="PF11984">
    <property type="entry name" value="DUF3485"/>
    <property type="match status" value="1"/>
</dbReference>